<accession>A0A401QTN4</accession>
<proteinExistence type="predicted"/>
<evidence type="ECO:0000256" key="2">
    <source>
        <dbReference type="SAM" id="Phobius"/>
    </source>
</evidence>
<feature type="region of interest" description="Disordered" evidence="1">
    <location>
        <begin position="44"/>
        <end position="72"/>
    </location>
</feature>
<protein>
    <recommendedName>
        <fullName evidence="3">SHOCT domain-containing protein</fullName>
    </recommendedName>
</protein>
<keyword evidence="2" id="KW-0812">Transmembrane</keyword>
<dbReference type="InterPro" id="IPR018649">
    <property type="entry name" value="SHOCT"/>
</dbReference>
<organism evidence="4 5">
    <name type="scientific">Streptomyces noursei</name>
    <name type="common">Streptomyces albulus</name>
    <dbReference type="NCBI Taxonomy" id="1971"/>
    <lineage>
        <taxon>Bacteria</taxon>
        <taxon>Bacillati</taxon>
        <taxon>Actinomycetota</taxon>
        <taxon>Actinomycetes</taxon>
        <taxon>Kitasatosporales</taxon>
        <taxon>Streptomycetaceae</taxon>
        <taxon>Streptomyces</taxon>
    </lineage>
</organism>
<name>A0A401QTN4_STRNR</name>
<reference evidence="4 5" key="1">
    <citation type="journal article" date="2019" name="Microbiol. Resour. Announc.">
        <title>Draft Genome Sequence of the Most Traditional epsilon-Poly-l-Lysine Producer, Streptomyces albulus NBRC14147.</title>
        <authorList>
            <person name="Yamanaka K."/>
            <person name="Hamano Y."/>
        </authorList>
    </citation>
    <scope>NUCLEOTIDE SEQUENCE [LARGE SCALE GENOMIC DNA]</scope>
    <source>
        <strain evidence="4 5">NBRC 14147</strain>
    </source>
</reference>
<keyword evidence="2" id="KW-1133">Transmembrane helix</keyword>
<comment type="caution">
    <text evidence="4">The sequence shown here is derived from an EMBL/GenBank/DDBJ whole genome shotgun (WGS) entry which is preliminary data.</text>
</comment>
<feature type="transmembrane region" description="Helical" evidence="2">
    <location>
        <begin position="12"/>
        <end position="37"/>
    </location>
</feature>
<sequence>MWFWYGHGGGGGWGWFAATVGMVLFWALVITVGVLLFRALSRSGPAGDGEPGRGHPGWHPAGPPPGGPPDAERILAERYARGEIEDEEYQRRLAVLRSSRAGPTAPEAPKP</sequence>
<dbReference type="AlphaFoldDB" id="A0A401QTN4"/>
<dbReference type="Proteomes" id="UP000288351">
    <property type="component" value="Unassembled WGS sequence"/>
</dbReference>
<evidence type="ECO:0000256" key="1">
    <source>
        <dbReference type="SAM" id="MobiDB-lite"/>
    </source>
</evidence>
<dbReference type="EMBL" id="BHXC01000006">
    <property type="protein sequence ID" value="GCB88715.1"/>
    <property type="molecule type" value="Genomic_DNA"/>
</dbReference>
<keyword evidence="2" id="KW-0472">Membrane</keyword>
<gene>
    <name evidence="4" type="ORF">SALB_01387</name>
</gene>
<dbReference type="Pfam" id="PF09851">
    <property type="entry name" value="SHOCT"/>
    <property type="match status" value="1"/>
</dbReference>
<evidence type="ECO:0000259" key="3">
    <source>
        <dbReference type="Pfam" id="PF09851"/>
    </source>
</evidence>
<feature type="domain" description="SHOCT" evidence="3">
    <location>
        <begin position="70"/>
        <end position="96"/>
    </location>
</feature>
<evidence type="ECO:0000313" key="4">
    <source>
        <dbReference type="EMBL" id="GCB88715.1"/>
    </source>
</evidence>
<dbReference type="RefSeq" id="WP_020930102.1">
    <property type="nucleotide sequence ID" value="NZ_BHXC01000006.1"/>
</dbReference>
<evidence type="ECO:0000313" key="5">
    <source>
        <dbReference type="Proteomes" id="UP000288351"/>
    </source>
</evidence>